<proteinExistence type="predicted"/>
<feature type="compositionally biased region" description="Basic and acidic residues" evidence="1">
    <location>
        <begin position="103"/>
        <end position="121"/>
    </location>
</feature>
<name>A0A4Y8RU91_9HYPH</name>
<comment type="caution">
    <text evidence="2">The sequence shown here is derived from an EMBL/GenBank/DDBJ whole genome shotgun (WGS) entry which is preliminary data.</text>
</comment>
<reference evidence="2 3" key="1">
    <citation type="submission" date="2019-03" db="EMBL/GenBank/DDBJ databases">
        <title>Jiella endophytica sp. nov., a novel endophytic bacterium isolated from root of Ficus microcarpa Linn. f.</title>
        <authorList>
            <person name="Tuo L."/>
        </authorList>
    </citation>
    <scope>NUCLEOTIDE SEQUENCE [LARGE SCALE GENOMIC DNA]</scope>
    <source>
        <strain evidence="2 3">CBS5Q-3</strain>
    </source>
</reference>
<gene>
    <name evidence="2" type="ORF">E3C22_05100</name>
</gene>
<organism evidence="2 3">
    <name type="scientific">Jiella endophytica</name>
    <dbReference type="NCBI Taxonomy" id="2558362"/>
    <lineage>
        <taxon>Bacteria</taxon>
        <taxon>Pseudomonadati</taxon>
        <taxon>Pseudomonadota</taxon>
        <taxon>Alphaproteobacteria</taxon>
        <taxon>Hyphomicrobiales</taxon>
        <taxon>Aurantimonadaceae</taxon>
        <taxon>Jiella</taxon>
    </lineage>
</organism>
<accession>A0A4Y8RU91</accession>
<dbReference type="Proteomes" id="UP000298179">
    <property type="component" value="Unassembled WGS sequence"/>
</dbReference>
<keyword evidence="3" id="KW-1185">Reference proteome</keyword>
<dbReference type="AlphaFoldDB" id="A0A4Y8RU91"/>
<feature type="compositionally biased region" description="Basic and acidic residues" evidence="1">
    <location>
        <begin position="82"/>
        <end position="96"/>
    </location>
</feature>
<protein>
    <submittedName>
        <fullName evidence="2">Uncharacterized protein</fullName>
    </submittedName>
</protein>
<evidence type="ECO:0000313" key="2">
    <source>
        <dbReference type="EMBL" id="TFF27830.1"/>
    </source>
</evidence>
<dbReference type="RefSeq" id="WP_167591637.1">
    <property type="nucleotide sequence ID" value="NZ_SOZD01000001.1"/>
</dbReference>
<evidence type="ECO:0000256" key="1">
    <source>
        <dbReference type="SAM" id="MobiDB-lite"/>
    </source>
</evidence>
<feature type="region of interest" description="Disordered" evidence="1">
    <location>
        <begin position="54"/>
        <end position="170"/>
    </location>
</feature>
<evidence type="ECO:0000313" key="3">
    <source>
        <dbReference type="Proteomes" id="UP000298179"/>
    </source>
</evidence>
<sequence length="170" mass="17806">MASDVGVPPPHHGLYDARPVSSAVRELVPAVVVCSESLAGSPAIRGVSLPGSVKATAGCRRRMRRRQHSIRERSGNMPELDTDPKMMRAQQDKDAPEAVDQPGAKRDASDSDARSAEERKAAIAGKPAGQTTGASLHQNRRGADEPDGEAAEAGDNRGGLARPGRSRLGG</sequence>
<feature type="compositionally biased region" description="Basic residues" evidence="1">
    <location>
        <begin position="59"/>
        <end position="68"/>
    </location>
</feature>
<dbReference type="EMBL" id="SOZD01000001">
    <property type="protein sequence ID" value="TFF27830.1"/>
    <property type="molecule type" value="Genomic_DNA"/>
</dbReference>